<dbReference type="AlphaFoldDB" id="A0A3R7GLY2"/>
<feature type="region of interest" description="Disordered" evidence="1">
    <location>
        <begin position="27"/>
        <end position="52"/>
    </location>
</feature>
<accession>A0A3R7GLY2</accession>
<organism evidence="2 3">
    <name type="scientific">Halopiger aswanensis</name>
    <dbReference type="NCBI Taxonomy" id="148449"/>
    <lineage>
        <taxon>Archaea</taxon>
        <taxon>Methanobacteriati</taxon>
        <taxon>Methanobacteriota</taxon>
        <taxon>Stenosarchaea group</taxon>
        <taxon>Halobacteria</taxon>
        <taxon>Halobacteriales</taxon>
        <taxon>Natrialbaceae</taxon>
        <taxon>Halopiger</taxon>
    </lineage>
</organism>
<keyword evidence="3" id="KW-1185">Reference proteome</keyword>
<sequence>MTATSWGDLFDRSASYGVDLERIRAVDDDLDDAAAADADGTETEAEEDDDGA</sequence>
<protein>
    <submittedName>
        <fullName evidence="2">Uncharacterized protein</fullName>
    </submittedName>
</protein>
<proteinExistence type="predicted"/>
<dbReference type="RefSeq" id="WP_170155488.1">
    <property type="nucleotide sequence ID" value="NZ_RAPO01000001.1"/>
</dbReference>
<evidence type="ECO:0000313" key="3">
    <source>
        <dbReference type="Proteomes" id="UP000283805"/>
    </source>
</evidence>
<evidence type="ECO:0000313" key="2">
    <source>
        <dbReference type="EMBL" id="RKD98314.1"/>
    </source>
</evidence>
<reference evidence="2 3" key="1">
    <citation type="submission" date="2018-09" db="EMBL/GenBank/DDBJ databases">
        <title>Genomic Encyclopedia of Archaeal and Bacterial Type Strains, Phase II (KMG-II): from individual species to whole genera.</title>
        <authorList>
            <person name="Goeker M."/>
        </authorList>
    </citation>
    <scope>NUCLEOTIDE SEQUENCE [LARGE SCALE GENOMIC DNA]</scope>
    <source>
        <strain evidence="2 3">DSM 13151</strain>
    </source>
</reference>
<name>A0A3R7GLY2_9EURY</name>
<dbReference type="Proteomes" id="UP000283805">
    <property type="component" value="Unassembled WGS sequence"/>
</dbReference>
<feature type="compositionally biased region" description="Acidic residues" evidence="1">
    <location>
        <begin position="28"/>
        <end position="52"/>
    </location>
</feature>
<comment type="caution">
    <text evidence="2">The sequence shown here is derived from an EMBL/GenBank/DDBJ whole genome shotgun (WGS) entry which is preliminary data.</text>
</comment>
<gene>
    <name evidence="2" type="ORF">ATJ93_1320</name>
</gene>
<dbReference type="EMBL" id="RAPO01000001">
    <property type="protein sequence ID" value="RKD98314.1"/>
    <property type="molecule type" value="Genomic_DNA"/>
</dbReference>
<evidence type="ECO:0000256" key="1">
    <source>
        <dbReference type="SAM" id="MobiDB-lite"/>
    </source>
</evidence>